<evidence type="ECO:0008006" key="6">
    <source>
        <dbReference type="Google" id="ProtNLM"/>
    </source>
</evidence>
<organism evidence="4 5">
    <name type="scientific">Microthlaspi erraticum</name>
    <dbReference type="NCBI Taxonomy" id="1685480"/>
    <lineage>
        <taxon>Eukaryota</taxon>
        <taxon>Viridiplantae</taxon>
        <taxon>Streptophyta</taxon>
        <taxon>Embryophyta</taxon>
        <taxon>Tracheophyta</taxon>
        <taxon>Spermatophyta</taxon>
        <taxon>Magnoliopsida</taxon>
        <taxon>eudicotyledons</taxon>
        <taxon>Gunneridae</taxon>
        <taxon>Pentapetalae</taxon>
        <taxon>rosids</taxon>
        <taxon>malvids</taxon>
        <taxon>Brassicales</taxon>
        <taxon>Brassicaceae</taxon>
        <taxon>Coluteocarpeae</taxon>
        <taxon>Microthlaspi</taxon>
    </lineage>
</organism>
<dbReference type="AlphaFoldDB" id="A0A6D2L366"/>
<dbReference type="InterPro" id="IPR053781">
    <property type="entry name" value="F-box_AtFBL13-like"/>
</dbReference>
<evidence type="ECO:0000313" key="5">
    <source>
        <dbReference type="Proteomes" id="UP000467841"/>
    </source>
</evidence>
<feature type="domain" description="F-box/LRR-repeat protein 15/At3g58940/PEG3-like LRR" evidence="3">
    <location>
        <begin position="93"/>
        <end position="249"/>
    </location>
</feature>
<gene>
    <name evidence="4" type="ORF">MERR_LOCUS42986</name>
</gene>
<dbReference type="InterPro" id="IPR006566">
    <property type="entry name" value="FBD"/>
</dbReference>
<reference evidence="4" key="1">
    <citation type="submission" date="2020-01" db="EMBL/GenBank/DDBJ databases">
        <authorList>
            <person name="Mishra B."/>
        </authorList>
    </citation>
    <scope>NUCLEOTIDE SEQUENCE [LARGE SCALE GENOMIC DNA]</scope>
</reference>
<dbReference type="Pfam" id="PF08387">
    <property type="entry name" value="FBD"/>
    <property type="match status" value="1"/>
</dbReference>
<dbReference type="InterPro" id="IPR055411">
    <property type="entry name" value="LRR_FXL15/At3g58940/PEG3-like"/>
</dbReference>
<name>A0A6D2L366_9BRAS</name>
<comment type="caution">
    <text evidence="4">The sequence shown here is derived from an EMBL/GenBank/DDBJ whole genome shotgun (WGS) entry which is preliminary data.</text>
</comment>
<dbReference type="SUPFAM" id="SSF52047">
    <property type="entry name" value="RNI-like"/>
    <property type="match status" value="1"/>
</dbReference>
<keyword evidence="5" id="KW-1185">Reference proteome</keyword>
<dbReference type="Pfam" id="PF00646">
    <property type="entry name" value="F-box"/>
    <property type="match status" value="1"/>
</dbReference>
<evidence type="ECO:0000259" key="3">
    <source>
        <dbReference type="Pfam" id="PF24758"/>
    </source>
</evidence>
<evidence type="ECO:0000259" key="1">
    <source>
        <dbReference type="Pfam" id="PF00646"/>
    </source>
</evidence>
<protein>
    <recommendedName>
        <fullName evidence="6">F-box domain-containing protein</fullName>
    </recommendedName>
</protein>
<dbReference type="InterPro" id="IPR050232">
    <property type="entry name" value="FBL13/AtMIF1-like"/>
</dbReference>
<feature type="domain" description="FBD" evidence="2">
    <location>
        <begin position="350"/>
        <end position="395"/>
    </location>
</feature>
<proteinExistence type="predicted"/>
<dbReference type="OrthoDB" id="1083020at2759"/>
<dbReference type="Gene3D" id="3.80.10.10">
    <property type="entry name" value="Ribonuclease Inhibitor"/>
    <property type="match status" value="1"/>
</dbReference>
<sequence>MSRISGLSDDLLIKILSYLPTKVAVSTSILSKQWQFLWMWSPKLEYDEYDYTRYLQPSLQDFIDKNLPLHRTPVIESLRFKTIYAYIIPEDIQRWIEIAVSRHVRELDISYLSEEENIFPSNFYTCNSLVILKLEFVTLTDVPSMVCRLPSLKTLQLEKVVYKGKETLQGLLSICPVLEELSIHFDDDLEVMEEITIIVPSLQRLSLSIDDFLGLERYVIDTPCLKYFKLEDHNSKGHYCEIKNMPKLREAYVDVVFFVLKSVLGSITSVNRLTICAQIRKEGGEDDVYGGGFVFKQLQHLKLCLCKMDSSNLLGKFLKGSPNLQVLDISHMKDHGTDNNYRYPVVYWNQPSDVPKCLLSCLQIFKWSRYFRRPQDIDIGVYILKNARLLSTTTILGDTIEFGVSKR</sequence>
<dbReference type="InterPro" id="IPR036047">
    <property type="entry name" value="F-box-like_dom_sf"/>
</dbReference>
<dbReference type="InterPro" id="IPR032675">
    <property type="entry name" value="LRR_dom_sf"/>
</dbReference>
<dbReference type="SUPFAM" id="SSF81383">
    <property type="entry name" value="F-box domain"/>
    <property type="match status" value="1"/>
</dbReference>
<feature type="domain" description="F-box" evidence="1">
    <location>
        <begin position="4"/>
        <end position="43"/>
    </location>
</feature>
<dbReference type="PANTHER" id="PTHR31900:SF28">
    <property type="entry name" value="FBD DOMAIN-CONTAINING PROTEIN"/>
    <property type="match status" value="1"/>
</dbReference>
<dbReference type="CDD" id="cd22160">
    <property type="entry name" value="F-box_AtFBL13-like"/>
    <property type="match status" value="1"/>
</dbReference>
<dbReference type="Pfam" id="PF24758">
    <property type="entry name" value="LRR_At5g56370"/>
    <property type="match status" value="1"/>
</dbReference>
<accession>A0A6D2L366</accession>
<dbReference type="PANTHER" id="PTHR31900">
    <property type="entry name" value="F-BOX/RNI SUPERFAMILY PROTEIN-RELATED"/>
    <property type="match status" value="1"/>
</dbReference>
<dbReference type="InterPro" id="IPR001810">
    <property type="entry name" value="F-box_dom"/>
</dbReference>
<dbReference type="Proteomes" id="UP000467841">
    <property type="component" value="Unassembled WGS sequence"/>
</dbReference>
<dbReference type="EMBL" id="CACVBM020001607">
    <property type="protein sequence ID" value="CAA7055750.1"/>
    <property type="molecule type" value="Genomic_DNA"/>
</dbReference>
<evidence type="ECO:0000259" key="2">
    <source>
        <dbReference type="Pfam" id="PF08387"/>
    </source>
</evidence>
<evidence type="ECO:0000313" key="4">
    <source>
        <dbReference type="EMBL" id="CAA7055750.1"/>
    </source>
</evidence>